<organism evidence="1 2">
    <name type="scientific">Linnemannia gamsii</name>
    <dbReference type="NCBI Taxonomy" id="64522"/>
    <lineage>
        <taxon>Eukaryota</taxon>
        <taxon>Fungi</taxon>
        <taxon>Fungi incertae sedis</taxon>
        <taxon>Mucoromycota</taxon>
        <taxon>Mortierellomycotina</taxon>
        <taxon>Mortierellomycetes</taxon>
        <taxon>Mortierellales</taxon>
        <taxon>Mortierellaceae</taxon>
        <taxon>Linnemannia</taxon>
    </lineage>
</organism>
<comment type="caution">
    <text evidence="1">The sequence shown here is derived from an EMBL/GenBank/DDBJ whole genome shotgun (WGS) entry which is preliminary data.</text>
</comment>
<evidence type="ECO:0000313" key="1">
    <source>
        <dbReference type="EMBL" id="KAG0313709.1"/>
    </source>
</evidence>
<gene>
    <name evidence="1" type="ORF">BGZ97_009974</name>
</gene>
<dbReference type="InterPro" id="IPR025332">
    <property type="entry name" value="DUF4238"/>
</dbReference>
<sequence length="416" mass="48367">MLMASFLSLMKTPPVDFTEQLPDSSPLRPEPSSPLSIVKTFADNFSFSKAEFITDASNPDLSGFKEEKPSKLRRNKWQIHDINVYRVVDHTTNPTDVARAYGAKDMYRDITGADCMKFEKLLCKHECASATFIRRILTDEQDLSLTRAQLADMKKFLIVMMYRSDHRRSQYIEQRFDPFTEMSIRKHMEHNKISTIQAVWFENLKWLIDTPFDDIVKEFEEARAKGPIHALELEEFGDMMTHFIVCIWEAPAGSEFILSEGCFGSFEGAPGFRFHRFFVVSPRFAIVLVNKKYVDHRAKGGCYWVSLFGDKLHAYPETIYENGPPPKDFDPAIHSTPKDVFKFQRIVIPKEEVYKVNGILLDARLQCLTYKSSASMCKSLRYYEKVKMKMFDNRHDYSTLRRTLFSDLNRTHAVDR</sequence>
<proteinExistence type="predicted"/>
<accession>A0A9P6UPK5</accession>
<dbReference type="Pfam" id="PF14022">
    <property type="entry name" value="DUF4238"/>
    <property type="match status" value="1"/>
</dbReference>
<keyword evidence="2" id="KW-1185">Reference proteome</keyword>
<evidence type="ECO:0000313" key="2">
    <source>
        <dbReference type="Proteomes" id="UP000823405"/>
    </source>
</evidence>
<dbReference type="AlphaFoldDB" id="A0A9P6UPK5"/>
<name>A0A9P6UPK5_9FUNG</name>
<reference evidence="1" key="1">
    <citation type="journal article" date="2020" name="Fungal Divers.">
        <title>Resolving the Mortierellaceae phylogeny through synthesis of multi-gene phylogenetics and phylogenomics.</title>
        <authorList>
            <person name="Vandepol N."/>
            <person name="Liber J."/>
            <person name="Desiro A."/>
            <person name="Na H."/>
            <person name="Kennedy M."/>
            <person name="Barry K."/>
            <person name="Grigoriev I.V."/>
            <person name="Miller A.N."/>
            <person name="O'Donnell K."/>
            <person name="Stajich J.E."/>
            <person name="Bonito G."/>
        </authorList>
    </citation>
    <scope>NUCLEOTIDE SEQUENCE</scope>
    <source>
        <strain evidence="1">NVP60</strain>
    </source>
</reference>
<dbReference type="Proteomes" id="UP000823405">
    <property type="component" value="Unassembled WGS sequence"/>
</dbReference>
<dbReference type="EMBL" id="JAAAIN010000497">
    <property type="protein sequence ID" value="KAG0313709.1"/>
    <property type="molecule type" value="Genomic_DNA"/>
</dbReference>
<protein>
    <submittedName>
        <fullName evidence="1">Uncharacterized protein</fullName>
    </submittedName>
</protein>
<dbReference type="OrthoDB" id="5340163at2759"/>